<feature type="transmembrane region" description="Helical" evidence="2">
    <location>
        <begin position="6"/>
        <end position="29"/>
    </location>
</feature>
<evidence type="ECO:0000256" key="1">
    <source>
        <dbReference type="SAM" id="MobiDB-lite"/>
    </source>
</evidence>
<keyword evidence="2" id="KW-1133">Transmembrane helix</keyword>
<dbReference type="AlphaFoldDB" id="K3W7X3"/>
<reference evidence="4" key="1">
    <citation type="journal article" date="2010" name="Genome Biol.">
        <title>Genome sequence of the necrotrophic plant pathogen Pythium ultimum reveals original pathogenicity mechanisms and effector repertoire.</title>
        <authorList>
            <person name="Levesque C.A."/>
            <person name="Brouwer H."/>
            <person name="Cano L."/>
            <person name="Hamilton J.P."/>
            <person name="Holt C."/>
            <person name="Huitema E."/>
            <person name="Raffaele S."/>
            <person name="Robideau G.P."/>
            <person name="Thines M."/>
            <person name="Win J."/>
            <person name="Zerillo M.M."/>
            <person name="Beakes G.W."/>
            <person name="Boore J.L."/>
            <person name="Busam D."/>
            <person name="Dumas B."/>
            <person name="Ferriera S."/>
            <person name="Fuerstenberg S.I."/>
            <person name="Gachon C.M."/>
            <person name="Gaulin E."/>
            <person name="Govers F."/>
            <person name="Grenville-Briggs L."/>
            <person name="Horner N."/>
            <person name="Hostetler J."/>
            <person name="Jiang R.H."/>
            <person name="Johnson J."/>
            <person name="Krajaejun T."/>
            <person name="Lin H."/>
            <person name="Meijer H.J."/>
            <person name="Moore B."/>
            <person name="Morris P."/>
            <person name="Phuntmart V."/>
            <person name="Puiu D."/>
            <person name="Shetty J."/>
            <person name="Stajich J.E."/>
            <person name="Tripathy S."/>
            <person name="Wawra S."/>
            <person name="van West P."/>
            <person name="Whitty B.R."/>
            <person name="Coutinho P.M."/>
            <person name="Henrissat B."/>
            <person name="Martin F."/>
            <person name="Thomas P.D."/>
            <person name="Tyler B.M."/>
            <person name="De Vries R.P."/>
            <person name="Kamoun S."/>
            <person name="Yandell M."/>
            <person name="Tisserat N."/>
            <person name="Buell C.R."/>
        </authorList>
    </citation>
    <scope>NUCLEOTIDE SEQUENCE</scope>
    <source>
        <strain evidence="4">DAOM:BR144</strain>
    </source>
</reference>
<dbReference type="eggNOG" id="ENOG502S69V">
    <property type="taxonomic scope" value="Eukaryota"/>
</dbReference>
<proteinExistence type="predicted"/>
<reference evidence="3" key="3">
    <citation type="submission" date="2015-02" db="UniProtKB">
        <authorList>
            <consortium name="EnsemblProtists"/>
        </authorList>
    </citation>
    <scope>IDENTIFICATION</scope>
    <source>
        <strain evidence="3">DAOM BR144</strain>
    </source>
</reference>
<evidence type="ECO:0000313" key="4">
    <source>
        <dbReference type="Proteomes" id="UP000019132"/>
    </source>
</evidence>
<dbReference type="InParanoid" id="K3W7X3"/>
<dbReference type="VEuPathDB" id="FungiDB:PYU1_G001064"/>
<evidence type="ECO:0000313" key="3">
    <source>
        <dbReference type="EnsemblProtists" id="PYU1_T001064"/>
    </source>
</evidence>
<keyword evidence="4" id="KW-1185">Reference proteome</keyword>
<keyword evidence="2" id="KW-0812">Transmembrane</keyword>
<sequence>MAPRVTLSAVFLSGVTGMTVAGVSLLAYIRFQHPEQFADTAVKMSHPEIADDFTKKWGVFGTGISDAIPQGFKDLFVVPNLPERIEEQKRKRQEQLRQSLEDLRPKDK</sequence>
<accession>K3W7X3</accession>
<dbReference type="OMA" id="MAYYRFQ"/>
<keyword evidence="2" id="KW-0472">Membrane</keyword>
<evidence type="ECO:0000256" key="2">
    <source>
        <dbReference type="SAM" id="Phobius"/>
    </source>
</evidence>
<organism evidence="3 4">
    <name type="scientific">Globisporangium ultimum (strain ATCC 200006 / CBS 805.95 / DAOM BR144)</name>
    <name type="common">Pythium ultimum</name>
    <dbReference type="NCBI Taxonomy" id="431595"/>
    <lineage>
        <taxon>Eukaryota</taxon>
        <taxon>Sar</taxon>
        <taxon>Stramenopiles</taxon>
        <taxon>Oomycota</taxon>
        <taxon>Peronosporomycetes</taxon>
        <taxon>Pythiales</taxon>
        <taxon>Pythiaceae</taxon>
        <taxon>Globisporangium</taxon>
    </lineage>
</organism>
<dbReference type="EnsemblProtists" id="PYU1_T001064">
    <property type="protein sequence ID" value="PYU1_T001064"/>
    <property type="gene ID" value="PYU1_G001064"/>
</dbReference>
<dbReference type="EMBL" id="GL376620">
    <property type="status" value="NOT_ANNOTATED_CDS"/>
    <property type="molecule type" value="Genomic_DNA"/>
</dbReference>
<name>K3W7X3_GLOUD</name>
<feature type="region of interest" description="Disordered" evidence="1">
    <location>
        <begin position="88"/>
        <end position="108"/>
    </location>
</feature>
<dbReference type="HOGENOM" id="CLU_2202308_0_0_1"/>
<protein>
    <submittedName>
        <fullName evidence="3">Uncharacterized protein</fullName>
    </submittedName>
</protein>
<dbReference type="Proteomes" id="UP000019132">
    <property type="component" value="Unassembled WGS sequence"/>
</dbReference>
<reference evidence="4" key="2">
    <citation type="submission" date="2010-04" db="EMBL/GenBank/DDBJ databases">
        <authorList>
            <person name="Buell R."/>
            <person name="Hamilton J."/>
            <person name="Hostetler J."/>
        </authorList>
    </citation>
    <scope>NUCLEOTIDE SEQUENCE [LARGE SCALE GENOMIC DNA]</scope>
    <source>
        <strain evidence="4">DAOM:BR144</strain>
    </source>
</reference>